<evidence type="ECO:0000313" key="3">
    <source>
        <dbReference type="EMBL" id="NKE57873.1"/>
    </source>
</evidence>
<evidence type="ECO:0000259" key="2">
    <source>
        <dbReference type="PROSITE" id="PS50943"/>
    </source>
</evidence>
<dbReference type="SMART" id="SM00530">
    <property type="entry name" value="HTH_XRE"/>
    <property type="match status" value="1"/>
</dbReference>
<reference evidence="3 4" key="1">
    <citation type="submission" date="2019-08" db="EMBL/GenBank/DDBJ databases">
        <title>Lentzea from Indian Himalayas.</title>
        <authorList>
            <person name="Mandal S."/>
            <person name="Mallick Gupta A."/>
            <person name="Maiti P.K."/>
            <person name="Sarkar J."/>
            <person name="Mandal S."/>
        </authorList>
    </citation>
    <scope>NUCLEOTIDE SEQUENCE [LARGE SCALE GENOMIC DNA]</scope>
    <source>
        <strain evidence="3 4">PSKA42</strain>
    </source>
</reference>
<dbReference type="RefSeq" id="WP_167974012.1">
    <property type="nucleotide sequence ID" value="NZ_VSRL01000040.1"/>
</dbReference>
<dbReference type="Proteomes" id="UP001515943">
    <property type="component" value="Unassembled WGS sequence"/>
</dbReference>
<evidence type="ECO:0000256" key="1">
    <source>
        <dbReference type="SAM" id="MobiDB-lite"/>
    </source>
</evidence>
<dbReference type="Pfam" id="PF13560">
    <property type="entry name" value="HTH_31"/>
    <property type="match status" value="1"/>
</dbReference>
<feature type="domain" description="HTH cro/C1-type" evidence="2">
    <location>
        <begin position="11"/>
        <end position="65"/>
    </location>
</feature>
<accession>A0ABX1FFY0</accession>
<keyword evidence="4" id="KW-1185">Reference proteome</keyword>
<organism evidence="3 4">
    <name type="scientific">Lentzea indica</name>
    <dbReference type="NCBI Taxonomy" id="2604800"/>
    <lineage>
        <taxon>Bacteria</taxon>
        <taxon>Bacillati</taxon>
        <taxon>Actinomycetota</taxon>
        <taxon>Actinomycetes</taxon>
        <taxon>Pseudonocardiales</taxon>
        <taxon>Pseudonocardiaceae</taxon>
        <taxon>Lentzea</taxon>
    </lineage>
</organism>
<dbReference type="Pfam" id="PF19054">
    <property type="entry name" value="DUF5753"/>
    <property type="match status" value="1"/>
</dbReference>
<dbReference type="InterPro" id="IPR001387">
    <property type="entry name" value="Cro/C1-type_HTH"/>
</dbReference>
<protein>
    <submittedName>
        <fullName evidence="3">Helix-turn-helix domain-containing protein</fullName>
    </submittedName>
</protein>
<evidence type="ECO:0000313" key="4">
    <source>
        <dbReference type="Proteomes" id="UP001515943"/>
    </source>
</evidence>
<name>A0ABX1FFY0_9PSEU</name>
<gene>
    <name evidence="3" type="ORF">FXN61_13940</name>
</gene>
<dbReference type="Gene3D" id="1.10.260.40">
    <property type="entry name" value="lambda repressor-like DNA-binding domains"/>
    <property type="match status" value="1"/>
</dbReference>
<dbReference type="SUPFAM" id="SSF47413">
    <property type="entry name" value="lambda repressor-like DNA-binding domains"/>
    <property type="match status" value="1"/>
</dbReference>
<dbReference type="PROSITE" id="PS50943">
    <property type="entry name" value="HTH_CROC1"/>
    <property type="match status" value="1"/>
</dbReference>
<sequence length="272" mass="29865">MKNSNPLSDTLRALRSESGLSGAEAARRTGLSQSKVSRAETGSFLPSEDEILALCQVYGAPAEAVEDLVHMTRELREETTSARVVLQRGGWWMQQRIGKLEAAASRILSYSTNTMIGLLQTRSYAEALFGGSLSDEDRERTVTARLQRQELLDSAREFVCVMTEGVLRWNMGGAAVMVEQLDHLIDQSQRPNVRVGIIPWTTPAFVPAGNSFTMYDALAVMLGTQTATALITDEANIAEYAAHWAEIEPLVSWGDEARAVIDRVAADYRGLL</sequence>
<comment type="caution">
    <text evidence="3">The sequence shown here is derived from an EMBL/GenBank/DDBJ whole genome shotgun (WGS) entry which is preliminary data.</text>
</comment>
<dbReference type="InterPro" id="IPR010982">
    <property type="entry name" value="Lambda_DNA-bd_dom_sf"/>
</dbReference>
<dbReference type="InterPro" id="IPR043917">
    <property type="entry name" value="DUF5753"/>
</dbReference>
<dbReference type="EMBL" id="VSRL01000040">
    <property type="protein sequence ID" value="NKE57873.1"/>
    <property type="molecule type" value="Genomic_DNA"/>
</dbReference>
<feature type="region of interest" description="Disordered" evidence="1">
    <location>
        <begin position="18"/>
        <end position="38"/>
    </location>
</feature>
<proteinExistence type="predicted"/>
<dbReference type="CDD" id="cd00093">
    <property type="entry name" value="HTH_XRE"/>
    <property type="match status" value="1"/>
</dbReference>